<accession>A0A4Z2F156</accession>
<dbReference type="EMBL" id="SRLO01001895">
    <property type="protein sequence ID" value="TNN34758.1"/>
    <property type="molecule type" value="Genomic_DNA"/>
</dbReference>
<reference evidence="1 2" key="1">
    <citation type="submission" date="2019-03" db="EMBL/GenBank/DDBJ databases">
        <title>First draft genome of Liparis tanakae, snailfish: a comprehensive survey of snailfish specific genes.</title>
        <authorList>
            <person name="Kim W."/>
            <person name="Song I."/>
            <person name="Jeong J.-H."/>
            <person name="Kim D."/>
            <person name="Kim S."/>
            <person name="Ryu S."/>
            <person name="Song J.Y."/>
            <person name="Lee S.K."/>
        </authorList>
    </citation>
    <scope>NUCLEOTIDE SEQUENCE [LARGE SCALE GENOMIC DNA]</scope>
    <source>
        <tissue evidence="1">Muscle</tissue>
    </source>
</reference>
<proteinExistence type="predicted"/>
<sequence length="95" mass="10499">MRSFCVGLTRYRHVTSKRYGGHKDAGPTACSSLKHVFLPKPFSPVPFTEATWRRPGRPRAAATPSLTLLCLNSNMMLLMSATPTDDAADECHAHR</sequence>
<comment type="caution">
    <text evidence="1">The sequence shown here is derived from an EMBL/GenBank/DDBJ whole genome shotgun (WGS) entry which is preliminary data.</text>
</comment>
<dbReference type="Proteomes" id="UP000314294">
    <property type="component" value="Unassembled WGS sequence"/>
</dbReference>
<evidence type="ECO:0000313" key="1">
    <source>
        <dbReference type="EMBL" id="TNN34758.1"/>
    </source>
</evidence>
<keyword evidence="2" id="KW-1185">Reference proteome</keyword>
<name>A0A4Z2F156_9TELE</name>
<dbReference type="AlphaFoldDB" id="A0A4Z2F156"/>
<protein>
    <submittedName>
        <fullName evidence="1">Uncharacterized protein</fullName>
    </submittedName>
</protein>
<organism evidence="1 2">
    <name type="scientific">Liparis tanakae</name>
    <name type="common">Tanaka's snailfish</name>
    <dbReference type="NCBI Taxonomy" id="230148"/>
    <lineage>
        <taxon>Eukaryota</taxon>
        <taxon>Metazoa</taxon>
        <taxon>Chordata</taxon>
        <taxon>Craniata</taxon>
        <taxon>Vertebrata</taxon>
        <taxon>Euteleostomi</taxon>
        <taxon>Actinopterygii</taxon>
        <taxon>Neopterygii</taxon>
        <taxon>Teleostei</taxon>
        <taxon>Neoteleostei</taxon>
        <taxon>Acanthomorphata</taxon>
        <taxon>Eupercaria</taxon>
        <taxon>Perciformes</taxon>
        <taxon>Cottioidei</taxon>
        <taxon>Cottales</taxon>
        <taxon>Liparidae</taxon>
        <taxon>Liparis</taxon>
    </lineage>
</organism>
<gene>
    <name evidence="1" type="ORF">EYF80_055080</name>
</gene>
<evidence type="ECO:0000313" key="2">
    <source>
        <dbReference type="Proteomes" id="UP000314294"/>
    </source>
</evidence>